<keyword evidence="2" id="KW-0472">Membrane</keyword>
<feature type="compositionally biased region" description="Basic and acidic residues" evidence="1">
    <location>
        <begin position="29"/>
        <end position="41"/>
    </location>
</feature>
<proteinExistence type="predicted"/>
<dbReference type="InterPro" id="IPR018620">
    <property type="entry name" value="Ubiquitin3-bd_protein_But2_C"/>
</dbReference>
<name>A0ABP1CPK2_9APHY</name>
<sequence length="288" mass="32701">MPFLSVFRRPKYIYDRLSNGSDDSQDSPTDDKAQNDKLSREKSPESSMVFYLTLFCVLCTLANLIILRVEEYRTLHPADLSNLRRPTQFVGLDRVKRPFPPEDRSIVNFPFIVGLVDQSRPHSIVLNTRQDLKTDRDIRPPEARQIQVTKLISTVVQFRTLDWGMESCVLTLRLPSDESFVRSNSSLSLGNGLNDVDIYRLVSNPGSSSLDTVISQHKLTYQNRPALGEKVGTVTADYGTEWTHQFPCAIDSLHAFALVAADDSARIEWWQDKQTLEPALFISQHATK</sequence>
<feature type="region of interest" description="Disordered" evidence="1">
    <location>
        <begin position="17"/>
        <end position="41"/>
    </location>
</feature>
<dbReference type="EMBL" id="OZ037953">
    <property type="protein sequence ID" value="CAL1697621.1"/>
    <property type="molecule type" value="Genomic_DNA"/>
</dbReference>
<evidence type="ECO:0000313" key="5">
    <source>
        <dbReference type="Proteomes" id="UP001497453"/>
    </source>
</evidence>
<protein>
    <recommendedName>
        <fullName evidence="3">Ubiquitin 3 binding protein But2 C-terminal domain-containing protein</fullName>
    </recommendedName>
</protein>
<accession>A0ABP1CPK2</accession>
<keyword evidence="2" id="KW-1133">Transmembrane helix</keyword>
<evidence type="ECO:0000256" key="1">
    <source>
        <dbReference type="SAM" id="MobiDB-lite"/>
    </source>
</evidence>
<evidence type="ECO:0000259" key="3">
    <source>
        <dbReference type="Pfam" id="PF09792"/>
    </source>
</evidence>
<feature type="transmembrane region" description="Helical" evidence="2">
    <location>
        <begin position="48"/>
        <end position="67"/>
    </location>
</feature>
<keyword evidence="5" id="KW-1185">Reference proteome</keyword>
<keyword evidence="2" id="KW-0812">Transmembrane</keyword>
<reference evidence="5" key="1">
    <citation type="submission" date="2024-04" db="EMBL/GenBank/DDBJ databases">
        <authorList>
            <person name="Shaw F."/>
            <person name="Minotto A."/>
        </authorList>
    </citation>
    <scope>NUCLEOTIDE SEQUENCE [LARGE SCALE GENOMIC DNA]</scope>
</reference>
<dbReference type="Pfam" id="PF09792">
    <property type="entry name" value="But2"/>
    <property type="match status" value="1"/>
</dbReference>
<feature type="domain" description="Ubiquitin 3 binding protein But2 C-terminal" evidence="3">
    <location>
        <begin position="146"/>
        <end position="273"/>
    </location>
</feature>
<evidence type="ECO:0000256" key="2">
    <source>
        <dbReference type="SAM" id="Phobius"/>
    </source>
</evidence>
<organism evidence="4 5">
    <name type="scientific">Somion occarium</name>
    <dbReference type="NCBI Taxonomy" id="3059160"/>
    <lineage>
        <taxon>Eukaryota</taxon>
        <taxon>Fungi</taxon>
        <taxon>Dikarya</taxon>
        <taxon>Basidiomycota</taxon>
        <taxon>Agaricomycotina</taxon>
        <taxon>Agaricomycetes</taxon>
        <taxon>Polyporales</taxon>
        <taxon>Cerrenaceae</taxon>
        <taxon>Somion</taxon>
    </lineage>
</organism>
<gene>
    <name evidence="4" type="ORF">GFSPODELE1_LOCUS1758</name>
</gene>
<dbReference type="Proteomes" id="UP001497453">
    <property type="component" value="Chromosome 10"/>
</dbReference>
<evidence type="ECO:0000313" key="4">
    <source>
        <dbReference type="EMBL" id="CAL1697621.1"/>
    </source>
</evidence>